<dbReference type="CDD" id="cd07122">
    <property type="entry name" value="ALDH_F20_ACDH"/>
    <property type="match status" value="1"/>
</dbReference>
<feature type="domain" description="Aldehyde dehydrogenase" evidence="2">
    <location>
        <begin position="15"/>
        <end position="279"/>
    </location>
</feature>
<sequence length="476" mass="50900">MTAQASSEASPVAETPEYVSGLIRKARDAMAVFANADQARVDEAVIAAAWSLYKPDRAKALARKAVDSTGIGKTESKVIKNQRKTFGALRDLLRVKSVGVIEELPDLGLVKYAKPVGVVVAVTPSTNPSATPVNKIMFALKGRNAIIIAPSPAGREVTTETIDVVRAELGKIGLPQDLVQVPDAPPSKPLTAELMKQADLVVVTGSQNNVRQAYRSGTPAIGVGAGNVPVIIDESAELDAAADKICASKIFDNATSCSSENSVVIVDSIYDDAIAALEKSGGYLASAFEKDAIQDVLWRDGKLNRDIIARDAPIVAERVGLSGKARDAKFFMVEDEGAGPDHPFSGEKLSLVLTVYRARDFDDACRIVRDVLEFQGKGHSCGIHTQDIGHAEQLAETTDVVRVLVNQAHTFGNGGSFDNGLNFTLSMGCGTWAGNSISENLNYRNFINITHLVQTIPADEPSEQELFGAYWSRYGK</sequence>
<dbReference type="SUPFAM" id="SSF53720">
    <property type="entry name" value="ALDH-like"/>
    <property type="match status" value="1"/>
</dbReference>
<evidence type="ECO:0000313" key="4">
    <source>
        <dbReference type="Proteomes" id="UP001595462"/>
    </source>
</evidence>
<protein>
    <submittedName>
        <fullName evidence="3">Aldehyde dehydrogenase family protein</fullName>
    </submittedName>
</protein>
<accession>A0ABV7ET52</accession>
<dbReference type="InterPro" id="IPR016162">
    <property type="entry name" value="Ald_DH_N"/>
</dbReference>
<keyword evidence="4" id="KW-1185">Reference proteome</keyword>
<dbReference type="PANTHER" id="PTHR11699">
    <property type="entry name" value="ALDEHYDE DEHYDROGENASE-RELATED"/>
    <property type="match status" value="1"/>
</dbReference>
<comment type="caution">
    <text evidence="3">The sequence shown here is derived from an EMBL/GenBank/DDBJ whole genome shotgun (WGS) entry which is preliminary data.</text>
</comment>
<dbReference type="NCBIfam" id="NF047625">
    <property type="entry name" value="AcylSulfactDhSauS"/>
    <property type="match status" value="1"/>
</dbReference>
<evidence type="ECO:0000259" key="2">
    <source>
        <dbReference type="Pfam" id="PF00171"/>
    </source>
</evidence>
<dbReference type="EMBL" id="JBHRSS010000005">
    <property type="protein sequence ID" value="MFC3104686.1"/>
    <property type="molecule type" value="Genomic_DNA"/>
</dbReference>
<dbReference type="RefSeq" id="WP_380690072.1">
    <property type="nucleotide sequence ID" value="NZ_JBHRSS010000005.1"/>
</dbReference>
<dbReference type="InterPro" id="IPR016163">
    <property type="entry name" value="Ald_DH_C"/>
</dbReference>
<dbReference type="Pfam" id="PF00171">
    <property type="entry name" value="Aldedh"/>
    <property type="match status" value="1"/>
</dbReference>
<reference evidence="4" key="1">
    <citation type="journal article" date="2019" name="Int. J. Syst. Evol. Microbiol.">
        <title>The Global Catalogue of Microorganisms (GCM) 10K type strain sequencing project: providing services to taxonomists for standard genome sequencing and annotation.</title>
        <authorList>
            <consortium name="The Broad Institute Genomics Platform"/>
            <consortium name="The Broad Institute Genome Sequencing Center for Infectious Disease"/>
            <person name="Wu L."/>
            <person name="Ma J."/>
        </authorList>
    </citation>
    <scope>NUCLEOTIDE SEQUENCE [LARGE SCALE GENOMIC DNA]</scope>
    <source>
        <strain evidence="4">KCTC 52640</strain>
    </source>
</reference>
<dbReference type="Gene3D" id="3.40.605.10">
    <property type="entry name" value="Aldehyde Dehydrogenase, Chain A, domain 1"/>
    <property type="match status" value="1"/>
</dbReference>
<keyword evidence="1" id="KW-0560">Oxidoreductase</keyword>
<dbReference type="InterPro" id="IPR016161">
    <property type="entry name" value="Ald_DH/histidinol_DH"/>
</dbReference>
<organism evidence="3 4">
    <name type="scientific">Salinisphaera aquimarina</name>
    <dbReference type="NCBI Taxonomy" id="2094031"/>
    <lineage>
        <taxon>Bacteria</taxon>
        <taxon>Pseudomonadati</taxon>
        <taxon>Pseudomonadota</taxon>
        <taxon>Gammaproteobacteria</taxon>
        <taxon>Salinisphaerales</taxon>
        <taxon>Salinisphaeraceae</taxon>
        <taxon>Salinisphaera</taxon>
    </lineage>
</organism>
<evidence type="ECO:0000256" key="1">
    <source>
        <dbReference type="ARBA" id="ARBA00023002"/>
    </source>
</evidence>
<evidence type="ECO:0000313" key="3">
    <source>
        <dbReference type="EMBL" id="MFC3104686.1"/>
    </source>
</evidence>
<gene>
    <name evidence="3" type="ORF">ACFOSU_12405</name>
</gene>
<dbReference type="Proteomes" id="UP001595462">
    <property type="component" value="Unassembled WGS sequence"/>
</dbReference>
<dbReference type="Gene3D" id="3.40.309.10">
    <property type="entry name" value="Aldehyde Dehydrogenase, Chain A, domain 2"/>
    <property type="match status" value="1"/>
</dbReference>
<proteinExistence type="predicted"/>
<name>A0ABV7ET52_9GAMM</name>
<dbReference type="InterPro" id="IPR015590">
    <property type="entry name" value="Aldehyde_DH_dom"/>
</dbReference>